<feature type="signal peptide" evidence="2">
    <location>
        <begin position="1"/>
        <end position="19"/>
    </location>
</feature>
<feature type="region of interest" description="Disordered" evidence="1">
    <location>
        <begin position="31"/>
        <end position="60"/>
    </location>
</feature>
<feature type="compositionally biased region" description="Polar residues" evidence="1">
    <location>
        <begin position="31"/>
        <end position="42"/>
    </location>
</feature>
<name>A0ABT0XGC5_9BACI</name>
<evidence type="ECO:0000313" key="4">
    <source>
        <dbReference type="Proteomes" id="UP001203665"/>
    </source>
</evidence>
<accession>A0ABT0XGC5</accession>
<organism evidence="3 4">
    <name type="scientific">Alkalicoccobacillus plakortidis</name>
    <dbReference type="NCBI Taxonomy" id="444060"/>
    <lineage>
        <taxon>Bacteria</taxon>
        <taxon>Bacillati</taxon>
        <taxon>Bacillota</taxon>
        <taxon>Bacilli</taxon>
        <taxon>Bacillales</taxon>
        <taxon>Bacillaceae</taxon>
        <taxon>Alkalicoccobacillus</taxon>
    </lineage>
</organism>
<evidence type="ECO:0000256" key="2">
    <source>
        <dbReference type="SAM" id="SignalP"/>
    </source>
</evidence>
<evidence type="ECO:0000256" key="1">
    <source>
        <dbReference type="SAM" id="MobiDB-lite"/>
    </source>
</evidence>
<dbReference type="EMBL" id="JAMQJY010000001">
    <property type="protein sequence ID" value="MCM2674961.1"/>
    <property type="molecule type" value="Genomic_DNA"/>
</dbReference>
<proteinExistence type="predicted"/>
<keyword evidence="2" id="KW-0732">Signal</keyword>
<feature type="chain" id="PRO_5045091666" description="Lipoprotein" evidence="2">
    <location>
        <begin position="20"/>
        <end position="264"/>
    </location>
</feature>
<dbReference type="RefSeq" id="WP_251605132.1">
    <property type="nucleotide sequence ID" value="NZ_JAMQJY010000001.1"/>
</dbReference>
<dbReference type="PROSITE" id="PS51257">
    <property type="entry name" value="PROKAR_LIPOPROTEIN"/>
    <property type="match status" value="1"/>
</dbReference>
<evidence type="ECO:0000313" key="3">
    <source>
        <dbReference type="EMBL" id="MCM2674961.1"/>
    </source>
</evidence>
<evidence type="ECO:0008006" key="5">
    <source>
        <dbReference type="Google" id="ProtNLM"/>
    </source>
</evidence>
<gene>
    <name evidence="3" type="ORF">NDM98_05260</name>
</gene>
<protein>
    <recommendedName>
        <fullName evidence="5">Lipoprotein</fullName>
    </recommendedName>
</protein>
<dbReference type="Proteomes" id="UP001203665">
    <property type="component" value="Unassembled WGS sequence"/>
</dbReference>
<keyword evidence="4" id="KW-1185">Reference proteome</keyword>
<sequence length="264" mass="29182">MKKCLIGTLVLSIGFFLTACGNDEEHTNTELSDVISSNTTKTTSDERNTEESQNENEDIEERIQEDENELLNVDLKDRSSMSEEEWVAAYEAKEKLIDFEIEEVAYAWNEIETGGLGKYSYYALVTNTGKVTIDIFPHTVSFYNKDGSVAAVSEGALSVSPNTLNAGEKSLIRMYTSDHDADVDNFDYAELNLGILLSHYDSTKLNIESPTYNTDPTLKATAYIVNGTDIDAVAITSAFVFYNDNGDLIGGLTAGLENKLQAWI</sequence>
<comment type="caution">
    <text evidence="3">The sequence shown here is derived from an EMBL/GenBank/DDBJ whole genome shotgun (WGS) entry which is preliminary data.</text>
</comment>
<reference evidence="3" key="1">
    <citation type="submission" date="2022-06" db="EMBL/GenBank/DDBJ databases">
        <title>Alkalicoccobacillus porphyridii sp. nov., isolated from a marine red alga, Porphyridium purpureum and reclassification of Shouchella plakortidis and Shouchella gibsonii as Alkalicoccobacillus plakortidis comb. nov. and Alkalicoccobacillus gibsonii comb. nov.</title>
        <authorList>
            <person name="Kim K.H."/>
            <person name="Lee J.K."/>
            <person name="Han D.M."/>
            <person name="Baek J.H."/>
            <person name="Jeon C.O."/>
        </authorList>
    </citation>
    <scope>NUCLEOTIDE SEQUENCE</scope>
    <source>
        <strain evidence="3">DSM 19153</strain>
    </source>
</reference>